<proteinExistence type="inferred from homology"/>
<feature type="region of interest" description="Disordered" evidence="8">
    <location>
        <begin position="1"/>
        <end position="54"/>
    </location>
</feature>
<evidence type="ECO:0000256" key="1">
    <source>
        <dbReference type="ARBA" id="ARBA00004141"/>
    </source>
</evidence>
<feature type="transmembrane region" description="Helical" evidence="9">
    <location>
        <begin position="243"/>
        <end position="265"/>
    </location>
</feature>
<keyword evidence="3" id="KW-0813">Transport</keyword>
<evidence type="ECO:0000256" key="4">
    <source>
        <dbReference type="ARBA" id="ARBA00022692"/>
    </source>
</evidence>
<evidence type="ECO:0000256" key="6">
    <source>
        <dbReference type="ARBA" id="ARBA00022989"/>
    </source>
</evidence>
<feature type="transmembrane region" description="Helical" evidence="9">
    <location>
        <begin position="424"/>
        <end position="445"/>
    </location>
</feature>
<evidence type="ECO:0000259" key="10">
    <source>
        <dbReference type="Pfam" id="PF01490"/>
    </source>
</evidence>
<comment type="caution">
    <text evidence="11">The sequence shown here is derived from an EMBL/GenBank/DDBJ whole genome shotgun (WGS) entry which is preliminary data.</text>
</comment>
<feature type="transmembrane region" description="Helical" evidence="9">
    <location>
        <begin position="97"/>
        <end position="118"/>
    </location>
</feature>
<dbReference type="Proteomes" id="UP000193218">
    <property type="component" value="Unassembled WGS sequence"/>
</dbReference>
<sequence>MSRDALSTSASAATLTSLPDRPSERTPLVGSDSKRSRGVSWENDSQDDGDASDRGREVEVYVPGDSSFSQTVLNCLGDLIGQGILACPLAFAYSGWVFGPVMLIGFGGITLYTLKLLLRVIEKDRRLRSYTDVIGYCLGSKGQAIVSVLFALDCMIWLIALLIVFADSFHVLVPSISSTQWKLLSLILTIPLSYLPLRYISLASFLGVTGTWSLVGILVFSGATTPHGPGSLRDPAHTDILPAHGVIKLGTAIGLFISGFGGHSLVPTLIHDMKNPKRADHMCHLAYAICLVVYVLVAVVGYLMYGANVSDQVTKDLVKAPGFSPLLNQFAVLATAVNAVTKLPLGFRPLADMSFTMLGLHPTILIPRVAPTPRYTEPSTPTVEGSEDSPFMNSDGLNSGISLHAPLPIIDDHGQHNHRERLKLIARTLIQFALPVLPVIAAIVLPSFESLLSFLGSGFAVVISILLPIAAKASVYGWRKHEVAVFAFSAIAGTIGVICTFAPDKSM</sequence>
<feature type="domain" description="Amino acid transporter transmembrane" evidence="10">
    <location>
        <begin position="66"/>
        <end position="488"/>
    </location>
</feature>
<keyword evidence="12" id="KW-1185">Reference proteome</keyword>
<feature type="transmembrane region" description="Helical" evidence="9">
    <location>
        <begin position="144"/>
        <end position="166"/>
    </location>
</feature>
<dbReference type="EMBL" id="NBSH01000002">
    <property type="protein sequence ID" value="ORX39981.1"/>
    <property type="molecule type" value="Genomic_DNA"/>
</dbReference>
<feature type="compositionally biased region" description="Low complexity" evidence="8">
    <location>
        <begin position="1"/>
        <end position="18"/>
    </location>
</feature>
<dbReference type="Pfam" id="PF01490">
    <property type="entry name" value="Aa_trans"/>
    <property type="match status" value="1"/>
</dbReference>
<feature type="transmembrane region" description="Helical" evidence="9">
    <location>
        <begin position="202"/>
        <end position="223"/>
    </location>
</feature>
<feature type="transmembrane region" description="Helical" evidence="9">
    <location>
        <begin position="285"/>
        <end position="306"/>
    </location>
</feature>
<keyword evidence="5" id="KW-0029">Amino-acid transport</keyword>
<evidence type="ECO:0000256" key="9">
    <source>
        <dbReference type="SAM" id="Phobius"/>
    </source>
</evidence>
<feature type="transmembrane region" description="Helical" evidence="9">
    <location>
        <begin position="451"/>
        <end position="471"/>
    </location>
</feature>
<feature type="transmembrane region" description="Helical" evidence="9">
    <location>
        <begin position="178"/>
        <end position="195"/>
    </location>
</feature>
<dbReference type="AlphaFoldDB" id="A0A1Y1UPM8"/>
<keyword evidence="6 9" id="KW-1133">Transmembrane helix</keyword>
<evidence type="ECO:0000256" key="2">
    <source>
        <dbReference type="ARBA" id="ARBA00008066"/>
    </source>
</evidence>
<dbReference type="PANTHER" id="PTHR22950">
    <property type="entry name" value="AMINO ACID TRANSPORTER"/>
    <property type="match status" value="1"/>
</dbReference>
<evidence type="ECO:0000313" key="12">
    <source>
        <dbReference type="Proteomes" id="UP000193218"/>
    </source>
</evidence>
<evidence type="ECO:0000256" key="5">
    <source>
        <dbReference type="ARBA" id="ARBA00022970"/>
    </source>
</evidence>
<gene>
    <name evidence="11" type="ORF">BD324DRAFT_615795</name>
</gene>
<evidence type="ECO:0000256" key="3">
    <source>
        <dbReference type="ARBA" id="ARBA00022448"/>
    </source>
</evidence>
<feature type="transmembrane region" description="Helical" evidence="9">
    <location>
        <begin position="326"/>
        <end position="347"/>
    </location>
</feature>
<evidence type="ECO:0000313" key="11">
    <source>
        <dbReference type="EMBL" id="ORX39981.1"/>
    </source>
</evidence>
<dbReference type="GeneID" id="33556567"/>
<dbReference type="GO" id="GO:0005774">
    <property type="term" value="C:vacuolar membrane"/>
    <property type="evidence" value="ECO:0007669"/>
    <property type="project" value="TreeGrafter"/>
</dbReference>
<keyword evidence="4 9" id="KW-0812">Transmembrane</keyword>
<organism evidence="11 12">
    <name type="scientific">Kockovaella imperatae</name>
    <dbReference type="NCBI Taxonomy" id="4999"/>
    <lineage>
        <taxon>Eukaryota</taxon>
        <taxon>Fungi</taxon>
        <taxon>Dikarya</taxon>
        <taxon>Basidiomycota</taxon>
        <taxon>Agaricomycotina</taxon>
        <taxon>Tremellomycetes</taxon>
        <taxon>Tremellales</taxon>
        <taxon>Cuniculitremaceae</taxon>
        <taxon>Kockovaella</taxon>
    </lineage>
</organism>
<dbReference type="OrthoDB" id="655540at2759"/>
<evidence type="ECO:0000256" key="8">
    <source>
        <dbReference type="SAM" id="MobiDB-lite"/>
    </source>
</evidence>
<dbReference type="RefSeq" id="XP_021873766.1">
    <property type="nucleotide sequence ID" value="XM_022014759.1"/>
</dbReference>
<name>A0A1Y1UPM8_9TREE</name>
<evidence type="ECO:0000256" key="7">
    <source>
        <dbReference type="ARBA" id="ARBA00023136"/>
    </source>
</evidence>
<dbReference type="InParanoid" id="A0A1Y1UPM8"/>
<accession>A0A1Y1UPM8</accession>
<protein>
    <submittedName>
        <fullName evidence="11">Transmembrane amino acid transporter protein-domain-containing protein</fullName>
    </submittedName>
</protein>
<feature type="transmembrane region" description="Helical" evidence="9">
    <location>
        <begin position="483"/>
        <end position="503"/>
    </location>
</feature>
<comment type="similarity">
    <text evidence="2">Belongs to the amino acid/polyamine transporter 2 family.</text>
</comment>
<reference evidence="11 12" key="1">
    <citation type="submission" date="2017-03" db="EMBL/GenBank/DDBJ databases">
        <title>Widespread Adenine N6-methylation of Active Genes in Fungi.</title>
        <authorList>
            <consortium name="DOE Joint Genome Institute"/>
            <person name="Mondo S.J."/>
            <person name="Dannebaum R.O."/>
            <person name="Kuo R.C."/>
            <person name="Louie K.B."/>
            <person name="Bewick A.J."/>
            <person name="Labutti K."/>
            <person name="Haridas S."/>
            <person name="Kuo A."/>
            <person name="Salamov A."/>
            <person name="Ahrendt S.R."/>
            <person name="Lau R."/>
            <person name="Bowen B.P."/>
            <person name="Lipzen A."/>
            <person name="Sullivan W."/>
            <person name="Andreopoulos W.B."/>
            <person name="Clum A."/>
            <person name="Lindquist E."/>
            <person name="Daum C."/>
            <person name="Northen T.R."/>
            <person name="Ramamoorthy G."/>
            <person name="Schmitz R.J."/>
            <person name="Gryganskyi A."/>
            <person name="Culley D."/>
            <person name="Magnuson J."/>
            <person name="James T.Y."/>
            <person name="O'Malley M.A."/>
            <person name="Stajich J.E."/>
            <person name="Spatafora J.W."/>
            <person name="Visel A."/>
            <person name="Grigoriev I.V."/>
        </authorList>
    </citation>
    <scope>NUCLEOTIDE SEQUENCE [LARGE SCALE GENOMIC DNA]</scope>
    <source>
        <strain evidence="11 12">NRRL Y-17943</strain>
    </source>
</reference>
<dbReference type="InterPro" id="IPR013057">
    <property type="entry name" value="AA_transpt_TM"/>
</dbReference>
<dbReference type="GO" id="GO:0015179">
    <property type="term" value="F:L-amino acid transmembrane transporter activity"/>
    <property type="evidence" value="ECO:0007669"/>
    <property type="project" value="TreeGrafter"/>
</dbReference>
<dbReference type="PANTHER" id="PTHR22950:SF692">
    <property type="entry name" value="TRANSMEMBRANE AMINO ACID TRANSPORTER FAMILY PROTEIN"/>
    <property type="match status" value="1"/>
</dbReference>
<dbReference type="STRING" id="4999.A0A1Y1UPM8"/>
<comment type="subcellular location">
    <subcellularLocation>
        <location evidence="1">Membrane</location>
        <topology evidence="1">Multi-pass membrane protein</topology>
    </subcellularLocation>
</comment>
<keyword evidence="7 9" id="KW-0472">Membrane</keyword>